<keyword evidence="2 3" id="KW-0802">TPR repeat</keyword>
<comment type="caution">
    <text evidence="5">The sequence shown here is derived from an EMBL/GenBank/DDBJ whole genome shotgun (WGS) entry which is preliminary data.</text>
</comment>
<feature type="region of interest" description="Disordered" evidence="4">
    <location>
        <begin position="345"/>
        <end position="377"/>
    </location>
</feature>
<dbReference type="SUPFAM" id="SSF52540">
    <property type="entry name" value="P-loop containing nucleoside triphosphate hydrolases"/>
    <property type="match status" value="1"/>
</dbReference>
<evidence type="ECO:0000256" key="3">
    <source>
        <dbReference type="PROSITE-ProRule" id="PRU00339"/>
    </source>
</evidence>
<feature type="repeat" description="TPR" evidence="3">
    <location>
        <begin position="699"/>
        <end position="732"/>
    </location>
</feature>
<proteinExistence type="predicted"/>
<evidence type="ECO:0000256" key="2">
    <source>
        <dbReference type="ARBA" id="ARBA00022803"/>
    </source>
</evidence>
<dbReference type="EMBL" id="JAOPGA020000979">
    <property type="protein sequence ID" value="KAL0483714.1"/>
    <property type="molecule type" value="Genomic_DNA"/>
</dbReference>
<name>A0AAW2Z2U0_9EUKA</name>
<dbReference type="PANTHER" id="PTHR45641">
    <property type="entry name" value="TETRATRICOPEPTIDE REPEAT PROTEIN (AFU_ORTHOLOGUE AFUA_6G03870)"/>
    <property type="match status" value="1"/>
</dbReference>
<dbReference type="PROSITE" id="PS50005">
    <property type="entry name" value="TPR"/>
    <property type="match status" value="2"/>
</dbReference>
<dbReference type="PANTHER" id="PTHR45641:SF19">
    <property type="entry name" value="NEPHROCYSTIN-3"/>
    <property type="match status" value="1"/>
</dbReference>
<protein>
    <recommendedName>
        <fullName evidence="7">TPR-like protein</fullName>
    </recommendedName>
</protein>
<gene>
    <name evidence="5" type="ORF">AKO1_013965</name>
</gene>
<evidence type="ECO:0000256" key="4">
    <source>
        <dbReference type="SAM" id="MobiDB-lite"/>
    </source>
</evidence>
<dbReference type="SMART" id="SM00028">
    <property type="entry name" value="TPR"/>
    <property type="match status" value="12"/>
</dbReference>
<reference evidence="5 6" key="1">
    <citation type="submission" date="2024-03" db="EMBL/GenBank/DDBJ databases">
        <title>The Acrasis kona genome and developmental transcriptomes reveal deep origins of eukaryotic multicellular pathways.</title>
        <authorList>
            <person name="Sheikh S."/>
            <person name="Fu C.-J."/>
            <person name="Brown M.W."/>
            <person name="Baldauf S.L."/>
        </authorList>
    </citation>
    <scope>NUCLEOTIDE SEQUENCE [LARGE SCALE GENOMIC DNA]</scope>
    <source>
        <strain evidence="5 6">ATCC MYA-3509</strain>
    </source>
</reference>
<dbReference type="InterPro" id="IPR019734">
    <property type="entry name" value="TPR_rpt"/>
</dbReference>
<dbReference type="InterPro" id="IPR011990">
    <property type="entry name" value="TPR-like_helical_dom_sf"/>
</dbReference>
<organism evidence="5 6">
    <name type="scientific">Acrasis kona</name>
    <dbReference type="NCBI Taxonomy" id="1008807"/>
    <lineage>
        <taxon>Eukaryota</taxon>
        <taxon>Discoba</taxon>
        <taxon>Heterolobosea</taxon>
        <taxon>Tetramitia</taxon>
        <taxon>Eutetramitia</taxon>
        <taxon>Acrasidae</taxon>
        <taxon>Acrasis</taxon>
    </lineage>
</organism>
<keyword evidence="1" id="KW-0677">Repeat</keyword>
<feature type="compositionally biased region" description="Acidic residues" evidence="4">
    <location>
        <begin position="345"/>
        <end position="368"/>
    </location>
</feature>
<dbReference type="Proteomes" id="UP001431209">
    <property type="component" value="Unassembled WGS sequence"/>
</dbReference>
<evidence type="ECO:0000256" key="1">
    <source>
        <dbReference type="ARBA" id="ARBA00022737"/>
    </source>
</evidence>
<accession>A0AAW2Z2U0</accession>
<evidence type="ECO:0008006" key="7">
    <source>
        <dbReference type="Google" id="ProtNLM"/>
    </source>
</evidence>
<dbReference type="SUPFAM" id="SSF48452">
    <property type="entry name" value="TPR-like"/>
    <property type="match status" value="3"/>
</dbReference>
<keyword evidence="6" id="KW-1185">Reference proteome</keyword>
<dbReference type="Gene3D" id="3.40.50.300">
    <property type="entry name" value="P-loop containing nucleotide triphosphate hydrolases"/>
    <property type="match status" value="1"/>
</dbReference>
<dbReference type="Gene3D" id="1.25.40.10">
    <property type="entry name" value="Tetratricopeptide repeat domain"/>
    <property type="match status" value="4"/>
</dbReference>
<sequence length="1302" mass="149172">MASSYTDLLLRVDKVGQLGACDLPQTRVFTNLLLEHVLSITQQIKSLEAERGLNYGNSNIEELIKATRDGANVLIELFEKELNNGRILCKQNEYVFERETLEEISKMKTAMKDIRDAVKNSTITRFFNLHSCIFATGNGVISPEDMLNHPRVFHSIGNEQCSGRTELMSRTINQLSNINEAYKLKVIVVQGGIGAGKTNFSISLCRELKNIKLDIRLHLRLKANTDYPTTTQEAMQQVIKTWNVGKMPNSDQKLRALYHSTFAGKSTLLLIEDPSSLRQVIELLPSTASTRRSRCIVVISSRTSLELDLSKLTTGQIDRLENNEIREVQPRTTSTLDILDEQLEYVDSESEDEESELEAEESEGEEEETAKPGKTVNINDDVSKLFGRSNTKQIVSVCLVDDGNGKDQKFTHPKTFYGLYIPLDKLRIEHSEELLQTQNESYTENDNLKSLAVLLDSLPFFLKLCAKTHKNYANTMTIDQLTDTVQASLDSLVNHKHFSRTRKLCHGAFMACYNQWPATLQTFLCKLCVFPNSFNTLDLHKILKSYELTEVIFHLDQLVRLGALQSFEPNRYGLHDLVREMLKSKFEEEEGGAESETLETVREHYFLHYYDRMRRYDLQHEFSGIEYTPGMERYDYELENMKCVLEFMREKPDDHIEAVGRLKYLIRDRIYPLKRAGMYSALMKHSETPECEITDMCRSELYEGFSYVYFDLTDYNRALQHAQNALQVRESFTVMSDDKQDELELLSVLKLQGDIYTNKNQTDLSKKMYEKMISITTRLSHKWQIIQNEMGTTQQDVILDQYLAIALIATARILFQQMDVINGKKYYEKGITILRRIFSNIHPELSESYVRYANLLHSFKNKNLNDQVIELFEEAIRIDSELFQPNSRIMTTRNEQFGLVLLQMGHYAQSLVKLQSAYDGAVSYYGQVDAYIAGICNNLAVALKNTNQPEKAESMYKESLTILQNLYGETDHRVCVAKANLSQALIQLGKTDQAQIVFDDALRNLNSQDVLLGETATVMASMLSSMGEACRVNKDFEKSVNYFEQALTIQRRITTNAENDIEIGKSLASIARLYFDKGDYEQAEPIQLQSMAIIANQYGKKHALYTNAINTLANIKFKLEKYDQAEQLYHEGIQLRSENHEPDANNVSSLMVIATMKEREKRWPEAEKTWNQVLALLKNQPSRDGAKERQTYNALATNLAKQLKFEQAEALYNEVTPIYVQDFGEDSIEYGELMYNNGAVQLQLQKFDDAEGCFASAATIFADKLGEDHDRTQEVTEQLNQIRQLIYERDQARKCCTGCVIC</sequence>
<evidence type="ECO:0000313" key="6">
    <source>
        <dbReference type="Proteomes" id="UP001431209"/>
    </source>
</evidence>
<dbReference type="Pfam" id="PF13424">
    <property type="entry name" value="TPR_12"/>
    <property type="match status" value="3"/>
</dbReference>
<evidence type="ECO:0000313" key="5">
    <source>
        <dbReference type="EMBL" id="KAL0483714.1"/>
    </source>
</evidence>
<dbReference type="InterPro" id="IPR027417">
    <property type="entry name" value="P-loop_NTPase"/>
</dbReference>
<feature type="repeat" description="TPR" evidence="3">
    <location>
        <begin position="1106"/>
        <end position="1139"/>
    </location>
</feature>